<feature type="chain" id="PRO_5043784124" evidence="1">
    <location>
        <begin position="29"/>
        <end position="183"/>
    </location>
</feature>
<accession>A0AAU7XZ55</accession>
<dbReference type="Pfam" id="PF16036">
    <property type="entry name" value="Chalcone_3"/>
    <property type="match status" value="1"/>
</dbReference>
<dbReference type="InterPro" id="IPR016087">
    <property type="entry name" value="Chalcone_isomerase"/>
</dbReference>
<keyword evidence="1" id="KW-0732">Signal</keyword>
<feature type="domain" description="Chalcone isomerase" evidence="2">
    <location>
        <begin position="70"/>
        <end position="177"/>
    </location>
</feature>
<organism evidence="3">
    <name type="scientific">Pseudomonas solani</name>
    <dbReference type="NCBI Taxonomy" id="2731552"/>
    <lineage>
        <taxon>Bacteria</taxon>
        <taxon>Pseudomonadati</taxon>
        <taxon>Pseudomonadota</taxon>
        <taxon>Gammaproteobacteria</taxon>
        <taxon>Pseudomonadales</taxon>
        <taxon>Pseudomonadaceae</taxon>
        <taxon>Pseudomonas</taxon>
    </lineage>
</organism>
<gene>
    <name evidence="3" type="ORF">ABS648_18435</name>
</gene>
<name>A0AAU7XZ55_9PSED</name>
<reference evidence="3" key="1">
    <citation type="submission" date="2023-08" db="EMBL/GenBank/DDBJ databases">
        <title>Increased levels of nutrients transform a symbiont into a lethal pathobiont.</title>
        <authorList>
            <person name="Lachnit T."/>
            <person name="Ulrich L."/>
            <person name="Willmer F.M."/>
            <person name="Hasenbein T."/>
            <person name="Steiner L.X."/>
            <person name="Wolters M."/>
            <person name="Herbst E.M."/>
            <person name="Deines P."/>
        </authorList>
    </citation>
    <scope>NUCLEOTIDE SEQUENCE</scope>
    <source>
        <strain evidence="3">T3</strain>
    </source>
</reference>
<dbReference type="RefSeq" id="WP_350446389.1">
    <property type="nucleotide sequence ID" value="NZ_CP158373.1"/>
</dbReference>
<feature type="signal peptide" evidence="1">
    <location>
        <begin position="1"/>
        <end position="28"/>
    </location>
</feature>
<evidence type="ECO:0000313" key="3">
    <source>
        <dbReference type="EMBL" id="XBY61935.1"/>
    </source>
</evidence>
<dbReference type="GO" id="GO:0016853">
    <property type="term" value="F:isomerase activity"/>
    <property type="evidence" value="ECO:0007669"/>
    <property type="project" value="UniProtKB-KW"/>
</dbReference>
<sequence length="183" mass="20742">MGLAISPASALRRTVLLCLLLIAAPCWADWRDELPKAELVGQGEFTWFGLRVYQARLWSPAAPIDWEQPFALELIYSRELSRDTLVQASLDEMRRLGGSSLDEARLAAWDGEMRQAFVDVQPGQRITGLYLPGRGSRFYVDGQFRHAVADADFAQAFFAIWLDARTRNPELRRELLGLNETSR</sequence>
<evidence type="ECO:0000256" key="1">
    <source>
        <dbReference type="SAM" id="SignalP"/>
    </source>
</evidence>
<evidence type="ECO:0000259" key="2">
    <source>
        <dbReference type="Pfam" id="PF16036"/>
    </source>
</evidence>
<dbReference type="EMBL" id="CP158373">
    <property type="protein sequence ID" value="XBY61935.1"/>
    <property type="molecule type" value="Genomic_DNA"/>
</dbReference>
<proteinExistence type="predicted"/>
<protein>
    <submittedName>
        <fullName evidence="3">Chalcone isomerase family protein</fullName>
    </submittedName>
</protein>
<keyword evidence="3" id="KW-0413">Isomerase</keyword>
<dbReference type="AlphaFoldDB" id="A0AAU7XZ55"/>